<evidence type="ECO:0000313" key="2">
    <source>
        <dbReference type="Proteomes" id="UP001500363"/>
    </source>
</evidence>
<name>A0ABP4M0Y4_9ACTN</name>
<accession>A0ABP4M0Y4</accession>
<dbReference type="Proteomes" id="UP001500363">
    <property type="component" value="Unassembled WGS sequence"/>
</dbReference>
<gene>
    <name evidence="1" type="ORF">GCM10009741_41420</name>
</gene>
<sequence length="131" mass="13699">MRKRFRLAPELPAGAVLTGLSPALCAYRAIDHLVATAHSLPAYGRANDQTGRTTVSTEDTARASAAPFSQLFEAQIPAHLGEHLIASGSSFLHHIQRLLQDRRGGVAGATAVARVLGLAMAAVIGLCFSGI</sequence>
<evidence type="ECO:0000313" key="1">
    <source>
        <dbReference type="EMBL" id="GAA1534681.1"/>
    </source>
</evidence>
<dbReference type="EMBL" id="BAAANC010000002">
    <property type="protein sequence ID" value="GAA1534681.1"/>
    <property type="molecule type" value="Genomic_DNA"/>
</dbReference>
<protein>
    <submittedName>
        <fullName evidence="1">Uncharacterized protein</fullName>
    </submittedName>
</protein>
<organism evidence="1 2">
    <name type="scientific">Kribbella lupini</name>
    <dbReference type="NCBI Taxonomy" id="291602"/>
    <lineage>
        <taxon>Bacteria</taxon>
        <taxon>Bacillati</taxon>
        <taxon>Actinomycetota</taxon>
        <taxon>Actinomycetes</taxon>
        <taxon>Propionibacteriales</taxon>
        <taxon>Kribbellaceae</taxon>
        <taxon>Kribbella</taxon>
    </lineage>
</organism>
<reference evidence="2" key="1">
    <citation type="journal article" date="2019" name="Int. J. Syst. Evol. Microbiol.">
        <title>The Global Catalogue of Microorganisms (GCM) 10K type strain sequencing project: providing services to taxonomists for standard genome sequencing and annotation.</title>
        <authorList>
            <consortium name="The Broad Institute Genomics Platform"/>
            <consortium name="The Broad Institute Genome Sequencing Center for Infectious Disease"/>
            <person name="Wu L."/>
            <person name="Ma J."/>
        </authorList>
    </citation>
    <scope>NUCLEOTIDE SEQUENCE [LARGE SCALE GENOMIC DNA]</scope>
    <source>
        <strain evidence="2">JCM 14303</strain>
    </source>
</reference>
<comment type="caution">
    <text evidence="1">The sequence shown here is derived from an EMBL/GenBank/DDBJ whole genome shotgun (WGS) entry which is preliminary data.</text>
</comment>
<proteinExistence type="predicted"/>
<keyword evidence="2" id="KW-1185">Reference proteome</keyword>